<feature type="region of interest" description="Disordered" evidence="1">
    <location>
        <begin position="90"/>
        <end position="109"/>
    </location>
</feature>
<dbReference type="GeneID" id="114248772"/>
<dbReference type="GO" id="GO:0003676">
    <property type="term" value="F:nucleic acid binding"/>
    <property type="evidence" value="ECO:0007669"/>
    <property type="project" value="InterPro"/>
</dbReference>
<accession>A0A6J2KAN0</accession>
<evidence type="ECO:0000313" key="3">
    <source>
        <dbReference type="RefSeq" id="XP_028037992.1"/>
    </source>
</evidence>
<proteinExistence type="predicted"/>
<gene>
    <name evidence="3" type="primary">LOC114248772</name>
</gene>
<dbReference type="AlphaFoldDB" id="A0A6J2KAN0"/>
<reference evidence="3" key="1">
    <citation type="submission" date="2025-08" db="UniProtKB">
        <authorList>
            <consortium name="RefSeq"/>
        </authorList>
    </citation>
    <scope>IDENTIFICATION</scope>
    <source>
        <tissue evidence="3">Silk gland</tissue>
    </source>
</reference>
<dbReference type="RefSeq" id="XP_028037992.1">
    <property type="nucleotide sequence ID" value="XM_028182191.1"/>
</dbReference>
<organism evidence="2 3">
    <name type="scientific">Bombyx mandarina</name>
    <name type="common">Wild silk moth</name>
    <name type="synonym">Wild silkworm</name>
    <dbReference type="NCBI Taxonomy" id="7092"/>
    <lineage>
        <taxon>Eukaryota</taxon>
        <taxon>Metazoa</taxon>
        <taxon>Ecdysozoa</taxon>
        <taxon>Arthropoda</taxon>
        <taxon>Hexapoda</taxon>
        <taxon>Insecta</taxon>
        <taxon>Pterygota</taxon>
        <taxon>Neoptera</taxon>
        <taxon>Endopterygota</taxon>
        <taxon>Lepidoptera</taxon>
        <taxon>Glossata</taxon>
        <taxon>Ditrysia</taxon>
        <taxon>Bombycoidea</taxon>
        <taxon>Bombycidae</taxon>
        <taxon>Bombycinae</taxon>
        <taxon>Bombyx</taxon>
    </lineage>
</organism>
<name>A0A6J2KAN0_BOMMA</name>
<dbReference type="OrthoDB" id="425619at2759"/>
<protein>
    <submittedName>
        <fullName evidence="3">Uncharacterized protein LOC114248772</fullName>
    </submittedName>
</protein>
<evidence type="ECO:0000256" key="1">
    <source>
        <dbReference type="SAM" id="MobiDB-lite"/>
    </source>
</evidence>
<dbReference type="KEGG" id="bman:114248772"/>
<dbReference type="Gene3D" id="3.30.420.10">
    <property type="entry name" value="Ribonuclease H-like superfamily/Ribonuclease H"/>
    <property type="match status" value="1"/>
</dbReference>
<sequence>MVKRFNQTLERYLAKFVENRQRDRNIQPLLLSYRSAVHKSTTVTPALANFWRELRLPTDLITGTPPDTPCSVTEYANDLRSKMNEVHEYVRQSGQQASSRMKTRYDRKANHQGFADSSLMLATQPSLKQREVS</sequence>
<dbReference type="InterPro" id="IPR036397">
    <property type="entry name" value="RNaseH_sf"/>
</dbReference>
<dbReference type="Proteomes" id="UP000504629">
    <property type="component" value="Unplaced"/>
</dbReference>
<evidence type="ECO:0000313" key="2">
    <source>
        <dbReference type="Proteomes" id="UP000504629"/>
    </source>
</evidence>
<keyword evidence="2" id="KW-1185">Reference proteome</keyword>